<keyword evidence="2" id="KW-1185">Reference proteome</keyword>
<evidence type="ECO:0000313" key="1">
    <source>
        <dbReference type="EMBL" id="ABS62210.1"/>
    </source>
</evidence>
<proteinExistence type="predicted"/>
<dbReference type="HOGENOM" id="CLU_118996_0_0_5"/>
<dbReference type="OrthoDB" id="5195461at2"/>
<sequence>MSDGIEIDLSEARKSAELVRDVLRRLRSNFDLTPYEFTRSVRIAPGEIPHSHPTLTLNTMIRGEEQLLCTYLHEQMHWYVTWYSYANRPGWQAISEAIKHMMPSVPVQFPQGAHTEASSYLHIIINWLEVEVAAALLGRAEAMKLAAENFVYSGIYELVLQDWNNLESLYLKHGLVPIRPATEFSNEDLLLAARQDEAEG</sequence>
<dbReference type="AlphaFoldDB" id="A7HQM7"/>
<reference evidence="1 2" key="1">
    <citation type="journal article" date="2011" name="Stand. Genomic Sci.">
        <title>Complete genome sequence of Parvibaculum lavamentivorans type strain (DS-1(T)).</title>
        <authorList>
            <person name="Schleheck D."/>
            <person name="Weiss M."/>
            <person name="Pitluck S."/>
            <person name="Bruce D."/>
            <person name="Land M.L."/>
            <person name="Han S."/>
            <person name="Saunders E."/>
            <person name="Tapia R."/>
            <person name="Detter C."/>
            <person name="Brettin T."/>
            <person name="Han J."/>
            <person name="Woyke T."/>
            <person name="Goodwin L."/>
            <person name="Pennacchio L."/>
            <person name="Nolan M."/>
            <person name="Cook A.M."/>
            <person name="Kjelleberg S."/>
            <person name="Thomas T."/>
        </authorList>
    </citation>
    <scope>NUCLEOTIDE SEQUENCE [LARGE SCALE GENOMIC DNA]</scope>
    <source>
        <strain evidence="2">DS-1 / DSM 13023 / NCIMB 13966</strain>
    </source>
</reference>
<dbReference type="Proteomes" id="UP000006377">
    <property type="component" value="Chromosome"/>
</dbReference>
<organism evidence="1 2">
    <name type="scientific">Parvibaculum lavamentivorans (strain DS-1 / DSM 13023 / NCIMB 13966)</name>
    <dbReference type="NCBI Taxonomy" id="402881"/>
    <lineage>
        <taxon>Bacteria</taxon>
        <taxon>Pseudomonadati</taxon>
        <taxon>Pseudomonadota</taxon>
        <taxon>Alphaproteobacteria</taxon>
        <taxon>Hyphomicrobiales</taxon>
        <taxon>Parvibaculaceae</taxon>
        <taxon>Parvibaculum</taxon>
    </lineage>
</organism>
<evidence type="ECO:0000313" key="2">
    <source>
        <dbReference type="Proteomes" id="UP000006377"/>
    </source>
</evidence>
<name>A7HQM7_PARL1</name>
<protein>
    <submittedName>
        <fullName evidence="1">Uncharacterized protein</fullName>
    </submittedName>
</protein>
<dbReference type="RefSeq" id="WP_011995501.1">
    <property type="nucleotide sequence ID" value="NC_009719.1"/>
</dbReference>
<accession>A7HQM7</accession>
<dbReference type="eggNOG" id="ENOG5032WB2">
    <property type="taxonomic scope" value="Bacteria"/>
</dbReference>
<dbReference type="EMBL" id="CP000774">
    <property type="protein sequence ID" value="ABS62210.1"/>
    <property type="molecule type" value="Genomic_DNA"/>
</dbReference>
<gene>
    <name evidence="1" type="ordered locus">Plav_0587</name>
</gene>
<dbReference type="KEGG" id="pla:Plav_0587"/>